<reference evidence="1 2" key="1">
    <citation type="submission" date="2017-07" db="EMBL/GenBank/DDBJ databases">
        <authorList>
            <person name="Talla V."/>
            <person name="Backstrom N."/>
        </authorList>
    </citation>
    <scope>NUCLEOTIDE SEQUENCE [LARGE SCALE GENOMIC DNA]</scope>
</reference>
<gene>
    <name evidence="1" type="ORF">LSINAPIS_LOCUS12792</name>
</gene>
<accession>A0A5E4QZH7</accession>
<organism evidence="1 2">
    <name type="scientific">Leptidea sinapis</name>
    <dbReference type="NCBI Taxonomy" id="189913"/>
    <lineage>
        <taxon>Eukaryota</taxon>
        <taxon>Metazoa</taxon>
        <taxon>Ecdysozoa</taxon>
        <taxon>Arthropoda</taxon>
        <taxon>Hexapoda</taxon>
        <taxon>Insecta</taxon>
        <taxon>Pterygota</taxon>
        <taxon>Neoptera</taxon>
        <taxon>Endopterygota</taxon>
        <taxon>Lepidoptera</taxon>
        <taxon>Glossata</taxon>
        <taxon>Ditrysia</taxon>
        <taxon>Papilionoidea</taxon>
        <taxon>Pieridae</taxon>
        <taxon>Dismorphiinae</taxon>
        <taxon>Leptidea</taxon>
    </lineage>
</organism>
<evidence type="ECO:0000313" key="2">
    <source>
        <dbReference type="Proteomes" id="UP000324832"/>
    </source>
</evidence>
<evidence type="ECO:0000313" key="1">
    <source>
        <dbReference type="EMBL" id="VVD02617.1"/>
    </source>
</evidence>
<proteinExistence type="predicted"/>
<keyword evidence="2" id="KW-1185">Reference proteome</keyword>
<name>A0A5E4QZH7_9NEOP</name>
<dbReference type="Proteomes" id="UP000324832">
    <property type="component" value="Unassembled WGS sequence"/>
</dbReference>
<dbReference type="AlphaFoldDB" id="A0A5E4QZH7"/>
<dbReference type="EMBL" id="FZQP02006177">
    <property type="protein sequence ID" value="VVD02617.1"/>
    <property type="molecule type" value="Genomic_DNA"/>
</dbReference>
<protein>
    <submittedName>
        <fullName evidence="1">Uncharacterized protein</fullName>
    </submittedName>
</protein>
<sequence>MNRWDDPVDHLIEMVDDKMDIDVNIPAAFLLGRNGGTILKTLQDLRRNYALVNIPVNLTYVPLNKINQPPWITW</sequence>